<evidence type="ECO:0000313" key="2">
    <source>
        <dbReference type="Proteomes" id="UP000469724"/>
    </source>
</evidence>
<keyword evidence="2" id="KW-1185">Reference proteome</keyword>
<evidence type="ECO:0000313" key="1">
    <source>
        <dbReference type="EMBL" id="NDY57618.1"/>
    </source>
</evidence>
<organism evidence="1 2">
    <name type="scientific">Desulfolutivibrio sulfodismutans</name>
    <dbReference type="NCBI Taxonomy" id="63561"/>
    <lineage>
        <taxon>Bacteria</taxon>
        <taxon>Pseudomonadati</taxon>
        <taxon>Thermodesulfobacteriota</taxon>
        <taxon>Desulfovibrionia</taxon>
        <taxon>Desulfovibrionales</taxon>
        <taxon>Desulfovibrionaceae</taxon>
        <taxon>Desulfolutivibrio</taxon>
    </lineage>
</organism>
<sequence length="442" mass="48819">MRTRPRFLVLGLDGLPLALARDLAATGRLPNLASLCQSHNARDIDAELPELSPVNWTSFATAAGPGEHGIFAFTEIDPASYALSMVDATAVACPTIFDRLGGRGLVSKVINLPAAYPARPLRGALVAGFVAPFLSRAAYPPELAELLAKTGYLIEADTTRGAADPDYLMAQLALTLKSRETALDLLFSGHDFDLFVFVLTETDRILHFFYPALADPGHPLFEPFVELLVRWDRLIGKYLELYDALPGPKRLMVLADHGFAALRTEIDLNVWLTQQGLLSLKDHPAHEWDSRMVAHGSAAFALDPGRIYLHAKERFARGILHEHAARDLRERLRRELMELTFEGQPVMEAVHRAEDIYNGPMLRRAPDLVCVARPGYSLTGKFDRTALFGRFGRFGCHAAHGGFFYDSTGATPARLRDTGREILNFFGVTPTDDTPAWTLKTT</sequence>
<dbReference type="AlphaFoldDB" id="A0A7K3NN59"/>
<reference evidence="1 2" key="1">
    <citation type="submission" date="2020-02" db="EMBL/GenBank/DDBJ databases">
        <title>Comparative genomics of sulfur disproportionating microorganisms.</title>
        <authorList>
            <person name="Ward L.M."/>
            <person name="Bertran E."/>
            <person name="Johnston D.T."/>
        </authorList>
    </citation>
    <scope>NUCLEOTIDE SEQUENCE [LARGE SCALE GENOMIC DNA]</scope>
    <source>
        <strain evidence="1 2">DSM 3696</strain>
    </source>
</reference>
<dbReference type="RefSeq" id="WP_163302703.1">
    <property type="nucleotide sequence ID" value="NZ_JAAGRQ010000054.1"/>
</dbReference>
<dbReference type="Proteomes" id="UP000469724">
    <property type="component" value="Unassembled WGS sequence"/>
</dbReference>
<name>A0A7K3NN59_9BACT</name>
<gene>
    <name evidence="1" type="ORF">G3N56_12845</name>
</gene>
<dbReference type="Pfam" id="PF01663">
    <property type="entry name" value="Phosphodiest"/>
    <property type="match status" value="1"/>
</dbReference>
<dbReference type="InterPro" id="IPR002591">
    <property type="entry name" value="Phosphodiest/P_Trfase"/>
</dbReference>
<protein>
    <submittedName>
        <fullName evidence="1">Phosphodiesterase</fullName>
    </submittedName>
</protein>
<dbReference type="InterPro" id="IPR017850">
    <property type="entry name" value="Alkaline_phosphatase_core_sf"/>
</dbReference>
<proteinExistence type="predicted"/>
<dbReference type="EMBL" id="JAAGRQ010000054">
    <property type="protein sequence ID" value="NDY57618.1"/>
    <property type="molecule type" value="Genomic_DNA"/>
</dbReference>
<dbReference type="Gene3D" id="3.40.720.10">
    <property type="entry name" value="Alkaline Phosphatase, subunit A"/>
    <property type="match status" value="1"/>
</dbReference>
<accession>A0A7K3NN59</accession>
<comment type="caution">
    <text evidence="1">The sequence shown here is derived from an EMBL/GenBank/DDBJ whole genome shotgun (WGS) entry which is preliminary data.</text>
</comment>
<dbReference type="SUPFAM" id="SSF53649">
    <property type="entry name" value="Alkaline phosphatase-like"/>
    <property type="match status" value="1"/>
</dbReference>